<protein>
    <submittedName>
        <fullName evidence="2">Uncharacterized protein</fullName>
    </submittedName>
</protein>
<proteinExistence type="predicted"/>
<reference evidence="3 4" key="1">
    <citation type="submission" date="2018-03" db="EMBL/GenBank/DDBJ databases">
        <title>Cross-interface Injection: A General Nanoliter Liquid Handling Method Applied to Single Cells Genome Amplification Automated Nanoliter Liquid Handling Applied to Single Cell Multiple Displacement Amplification.</title>
        <authorList>
            <person name="Yun J."/>
            <person name="Xu P."/>
            <person name="Xu J."/>
            <person name="Dai X."/>
            <person name="Wang Y."/>
            <person name="Zheng X."/>
            <person name="Cao C."/>
            <person name="Yi Q."/>
            <person name="Zhu Y."/>
            <person name="Wang L."/>
            <person name="Dong Z."/>
            <person name="Huang Y."/>
            <person name="Huang L."/>
            <person name="Du W."/>
        </authorList>
    </citation>
    <scope>NUCLEOTIDE SEQUENCE [LARGE SCALE GENOMIC DNA]</scope>
    <source>
        <strain evidence="2 4">A12-4</strain>
        <strain evidence="1 3">A9-4</strain>
    </source>
</reference>
<dbReference type="AlphaFoldDB" id="A0A2T4D6Z0"/>
<evidence type="ECO:0000313" key="3">
    <source>
        <dbReference type="Proteomes" id="UP000241514"/>
    </source>
</evidence>
<organism evidence="2 4">
    <name type="scientific">Pseudidiomarina aestuarii</name>
    <dbReference type="NCBI Taxonomy" id="624146"/>
    <lineage>
        <taxon>Bacteria</taxon>
        <taxon>Pseudomonadati</taxon>
        <taxon>Pseudomonadota</taxon>
        <taxon>Gammaproteobacteria</taxon>
        <taxon>Alteromonadales</taxon>
        <taxon>Idiomarinaceae</taxon>
        <taxon>Pseudidiomarina</taxon>
    </lineage>
</organism>
<sequence>MLSGFRIETEHELAVAMQRLGELSPTVAAQQAEFNQLLAAIDAYQSRFLSDQERACADTEIAAEGIKEGRLVDPEVVHGWMKKFQNSTKN</sequence>
<gene>
    <name evidence="2" type="ORF">C9927_01640</name>
    <name evidence="1" type="ORF">C9928_04285</name>
</gene>
<dbReference type="EMBL" id="PYVF01000013">
    <property type="protein sequence ID" value="PTB89586.1"/>
    <property type="molecule type" value="Genomic_DNA"/>
</dbReference>
<name>A0A2T4D6Z0_9GAMM</name>
<evidence type="ECO:0000313" key="2">
    <source>
        <dbReference type="EMBL" id="PTB89586.1"/>
    </source>
</evidence>
<dbReference type="EMBL" id="PYVG01000018">
    <property type="protein sequence ID" value="PTB89237.1"/>
    <property type="molecule type" value="Genomic_DNA"/>
</dbReference>
<dbReference type="Proteomes" id="UP000241514">
    <property type="component" value="Unassembled WGS sequence"/>
</dbReference>
<evidence type="ECO:0000313" key="4">
    <source>
        <dbReference type="Proteomes" id="UP000242087"/>
    </source>
</evidence>
<accession>A0A2T4D6Z0</accession>
<comment type="caution">
    <text evidence="2">The sequence shown here is derived from an EMBL/GenBank/DDBJ whole genome shotgun (WGS) entry which is preliminary data.</text>
</comment>
<evidence type="ECO:0000313" key="1">
    <source>
        <dbReference type="EMBL" id="PTB89237.1"/>
    </source>
</evidence>
<dbReference type="Proteomes" id="UP000242087">
    <property type="component" value="Unassembled WGS sequence"/>
</dbReference>